<feature type="coiled-coil region" evidence="1">
    <location>
        <begin position="440"/>
        <end position="488"/>
    </location>
</feature>
<dbReference type="Proteomes" id="UP001341840">
    <property type="component" value="Unassembled WGS sequence"/>
</dbReference>
<feature type="compositionally biased region" description="Basic and acidic residues" evidence="2">
    <location>
        <begin position="354"/>
        <end position="365"/>
    </location>
</feature>
<dbReference type="EMBL" id="JASCZI010061775">
    <property type="protein sequence ID" value="MED6139477.1"/>
    <property type="molecule type" value="Genomic_DNA"/>
</dbReference>
<keyword evidence="1" id="KW-0175">Coiled coil</keyword>
<evidence type="ECO:0000313" key="3">
    <source>
        <dbReference type="EMBL" id="MED6139477.1"/>
    </source>
</evidence>
<evidence type="ECO:0008006" key="5">
    <source>
        <dbReference type="Google" id="ProtNLM"/>
    </source>
</evidence>
<comment type="caution">
    <text evidence="3">The sequence shown here is derived from an EMBL/GenBank/DDBJ whole genome shotgun (WGS) entry which is preliminary data.</text>
</comment>
<reference evidence="3 4" key="1">
    <citation type="journal article" date="2023" name="Plants (Basel)">
        <title>Bridging the Gap: Combining Genomics and Transcriptomics Approaches to Understand Stylosanthes scabra, an Orphan Legume from the Brazilian Caatinga.</title>
        <authorList>
            <person name="Ferreira-Neto J.R.C."/>
            <person name="da Silva M.D."/>
            <person name="Binneck E."/>
            <person name="de Melo N.F."/>
            <person name="da Silva R.H."/>
            <person name="de Melo A.L.T.M."/>
            <person name="Pandolfi V."/>
            <person name="Bustamante F.O."/>
            <person name="Brasileiro-Vidal A.C."/>
            <person name="Benko-Iseppon A.M."/>
        </authorList>
    </citation>
    <scope>NUCLEOTIDE SEQUENCE [LARGE SCALE GENOMIC DNA]</scope>
    <source>
        <tissue evidence="3">Leaves</tissue>
    </source>
</reference>
<proteinExistence type="predicted"/>
<name>A0ABU6SSN7_9FABA</name>
<feature type="region of interest" description="Disordered" evidence="2">
    <location>
        <begin position="529"/>
        <end position="569"/>
    </location>
</feature>
<organism evidence="3 4">
    <name type="scientific">Stylosanthes scabra</name>
    <dbReference type="NCBI Taxonomy" id="79078"/>
    <lineage>
        <taxon>Eukaryota</taxon>
        <taxon>Viridiplantae</taxon>
        <taxon>Streptophyta</taxon>
        <taxon>Embryophyta</taxon>
        <taxon>Tracheophyta</taxon>
        <taxon>Spermatophyta</taxon>
        <taxon>Magnoliopsida</taxon>
        <taxon>eudicotyledons</taxon>
        <taxon>Gunneridae</taxon>
        <taxon>Pentapetalae</taxon>
        <taxon>rosids</taxon>
        <taxon>fabids</taxon>
        <taxon>Fabales</taxon>
        <taxon>Fabaceae</taxon>
        <taxon>Papilionoideae</taxon>
        <taxon>50 kb inversion clade</taxon>
        <taxon>dalbergioids sensu lato</taxon>
        <taxon>Dalbergieae</taxon>
        <taxon>Pterocarpus clade</taxon>
        <taxon>Stylosanthes</taxon>
    </lineage>
</organism>
<evidence type="ECO:0000313" key="4">
    <source>
        <dbReference type="Proteomes" id="UP001341840"/>
    </source>
</evidence>
<feature type="compositionally biased region" description="Low complexity" evidence="2">
    <location>
        <begin position="310"/>
        <end position="343"/>
    </location>
</feature>
<evidence type="ECO:0000256" key="1">
    <source>
        <dbReference type="SAM" id="Coils"/>
    </source>
</evidence>
<keyword evidence="4" id="KW-1185">Reference proteome</keyword>
<accession>A0ABU6SSN7</accession>
<evidence type="ECO:0000256" key="2">
    <source>
        <dbReference type="SAM" id="MobiDB-lite"/>
    </source>
</evidence>
<sequence length="569" mass="63967">MAKKKSCQNVRVPRVLSVAERELYGWVDEEIFTQPSVVEADALPELRHEMRLTADRAAEGDYVLEAASSSDRLPFWAQEDRVHFLWVYSELFTRLGVRLPFTDFQKQVLSRCRVAASQLHLNGRGFLRTFERVCLHFEFRPSCRVFLYTYQLHTPPPRRGFMSFRAYQGRKLFDSFEESIQEFKCHYFKVLPLPGKRPFWPDDEGAPFPWVYWNAEVGDFRVTALDPLETLAFEFLQSLPAGLEKKSNFKCCWILDHSNADVGAFLALSDSLLKDVEKQIRFDCLMQRMKEAEGAGPRSILLSSKAQTTSSGVSASGTVPAPSVPLVSSSGASKATGKSTSAAPAKPFSMENEEGVKEDPTADLRQKRRKRKVSEASAEEAALGGDSVWKQKVNPIDRAFRRTTISGLLWTLASRMLRFLLGTAQSLLANSPLPEQAVELESCRSALTQEEKKVESLSQSLKGKQTVLDEAEAAAVHWRDELRSLGEETGEMVQETFEILMDQVRHLNPAIDYSMITLDTRWDPKAKRIYNPKAEAQDQPEPAVKQSELEAEEQRAEGVVAGEGGVCPS</sequence>
<feature type="region of interest" description="Disordered" evidence="2">
    <location>
        <begin position="310"/>
        <end position="381"/>
    </location>
</feature>
<gene>
    <name evidence="3" type="ORF">PIB30_084235</name>
</gene>
<protein>
    <recommendedName>
        <fullName evidence="5">Transposase (Putative), gypsy type</fullName>
    </recommendedName>
</protein>